<accession>A0AAD5MHA2</accession>
<evidence type="ECO:0000256" key="1">
    <source>
        <dbReference type="SAM" id="MobiDB-lite"/>
    </source>
</evidence>
<evidence type="ECO:0000313" key="3">
    <source>
        <dbReference type="Proteomes" id="UP001196413"/>
    </source>
</evidence>
<dbReference type="AlphaFoldDB" id="A0AAD5MHA2"/>
<reference evidence="2" key="1">
    <citation type="submission" date="2021-06" db="EMBL/GenBank/DDBJ databases">
        <title>Parelaphostrongylus tenuis whole genome reference sequence.</title>
        <authorList>
            <person name="Garwood T.J."/>
            <person name="Larsen P.A."/>
            <person name="Fountain-Jones N.M."/>
            <person name="Garbe J.R."/>
            <person name="Macchietto M.G."/>
            <person name="Kania S.A."/>
            <person name="Gerhold R.W."/>
            <person name="Richards J.E."/>
            <person name="Wolf T.M."/>
        </authorList>
    </citation>
    <scope>NUCLEOTIDE SEQUENCE</scope>
    <source>
        <strain evidence="2">MNPRO001-30</strain>
        <tissue evidence="2">Meninges</tissue>
    </source>
</reference>
<protein>
    <submittedName>
        <fullName evidence="2">Uncharacterized protein</fullName>
    </submittedName>
</protein>
<name>A0AAD5MHA2_PARTN</name>
<gene>
    <name evidence="2" type="ORF">KIN20_014515</name>
</gene>
<evidence type="ECO:0000313" key="2">
    <source>
        <dbReference type="EMBL" id="KAJ1356753.1"/>
    </source>
</evidence>
<sequence>MDFSALVDSTGGIPQRGKSVVKDGDPCEIEDVISIFHNLTAVTKFQTMEELQRSYISNTVPPYLHKLSKIWNKRDHLNSDLSCGPPRGLRNML</sequence>
<dbReference type="EMBL" id="JAHQIW010002880">
    <property type="protein sequence ID" value="KAJ1356753.1"/>
    <property type="molecule type" value="Genomic_DNA"/>
</dbReference>
<dbReference type="Proteomes" id="UP001196413">
    <property type="component" value="Unassembled WGS sequence"/>
</dbReference>
<organism evidence="2 3">
    <name type="scientific">Parelaphostrongylus tenuis</name>
    <name type="common">Meningeal worm</name>
    <dbReference type="NCBI Taxonomy" id="148309"/>
    <lineage>
        <taxon>Eukaryota</taxon>
        <taxon>Metazoa</taxon>
        <taxon>Ecdysozoa</taxon>
        <taxon>Nematoda</taxon>
        <taxon>Chromadorea</taxon>
        <taxon>Rhabditida</taxon>
        <taxon>Rhabditina</taxon>
        <taxon>Rhabditomorpha</taxon>
        <taxon>Strongyloidea</taxon>
        <taxon>Metastrongylidae</taxon>
        <taxon>Parelaphostrongylus</taxon>
    </lineage>
</organism>
<proteinExistence type="predicted"/>
<keyword evidence="3" id="KW-1185">Reference proteome</keyword>
<comment type="caution">
    <text evidence="2">The sequence shown here is derived from an EMBL/GenBank/DDBJ whole genome shotgun (WGS) entry which is preliminary data.</text>
</comment>
<feature type="region of interest" description="Disordered" evidence="1">
    <location>
        <begin position="1"/>
        <end position="21"/>
    </location>
</feature>